<sequence>MPRALNLKPYHLLAKSGYDFFAPPRFGKLNPELTGGKIHGLTEAQHELRRQGFCVDQPRTGLGFAPDKPIRMYIKKKDNCVAMQYIAIEKGENGQSGRPNDNHISVFNQFEILVPRTPVFQRLGKAMRTSSSSGGYRQQGSVSNHIGDGYAQQLRKRSRYEETNKPKENSESQAHHVSRLRRSKTSFLLNPANKSIKVK</sequence>
<accession>A0AAW2XZM6</accession>
<name>A0AAW2XZM6_9LAMI</name>
<gene>
    <name evidence="2" type="ORF">Slati_0543000</name>
</gene>
<protein>
    <submittedName>
        <fullName evidence="2">Uncharacterized protein</fullName>
    </submittedName>
</protein>
<comment type="caution">
    <text evidence="2">The sequence shown here is derived from an EMBL/GenBank/DDBJ whole genome shotgun (WGS) entry which is preliminary data.</text>
</comment>
<feature type="compositionally biased region" description="Low complexity" evidence="1">
    <location>
        <begin position="130"/>
        <end position="143"/>
    </location>
</feature>
<dbReference type="EMBL" id="JACGWN010000002">
    <property type="protein sequence ID" value="KAL0459158.1"/>
    <property type="molecule type" value="Genomic_DNA"/>
</dbReference>
<evidence type="ECO:0000313" key="2">
    <source>
        <dbReference type="EMBL" id="KAL0459158.1"/>
    </source>
</evidence>
<reference evidence="2" key="2">
    <citation type="journal article" date="2024" name="Plant">
        <title>Genomic evolution and insights into agronomic trait innovations of Sesamum species.</title>
        <authorList>
            <person name="Miao H."/>
            <person name="Wang L."/>
            <person name="Qu L."/>
            <person name="Liu H."/>
            <person name="Sun Y."/>
            <person name="Le M."/>
            <person name="Wang Q."/>
            <person name="Wei S."/>
            <person name="Zheng Y."/>
            <person name="Lin W."/>
            <person name="Duan Y."/>
            <person name="Cao H."/>
            <person name="Xiong S."/>
            <person name="Wang X."/>
            <person name="Wei L."/>
            <person name="Li C."/>
            <person name="Ma Q."/>
            <person name="Ju M."/>
            <person name="Zhao R."/>
            <person name="Li G."/>
            <person name="Mu C."/>
            <person name="Tian Q."/>
            <person name="Mei H."/>
            <person name="Zhang T."/>
            <person name="Gao T."/>
            <person name="Zhang H."/>
        </authorList>
    </citation>
    <scope>NUCLEOTIDE SEQUENCE</scope>
    <source>
        <strain evidence="2">KEN1</strain>
    </source>
</reference>
<feature type="compositionally biased region" description="Basic and acidic residues" evidence="1">
    <location>
        <begin position="159"/>
        <end position="174"/>
    </location>
</feature>
<reference evidence="2" key="1">
    <citation type="submission" date="2020-06" db="EMBL/GenBank/DDBJ databases">
        <authorList>
            <person name="Li T."/>
            <person name="Hu X."/>
            <person name="Zhang T."/>
            <person name="Song X."/>
            <person name="Zhang H."/>
            <person name="Dai N."/>
            <person name="Sheng W."/>
            <person name="Hou X."/>
            <person name="Wei L."/>
        </authorList>
    </citation>
    <scope>NUCLEOTIDE SEQUENCE</scope>
    <source>
        <strain evidence="2">KEN1</strain>
        <tissue evidence="2">Leaf</tissue>
    </source>
</reference>
<feature type="region of interest" description="Disordered" evidence="1">
    <location>
        <begin position="126"/>
        <end position="199"/>
    </location>
</feature>
<organism evidence="2">
    <name type="scientific">Sesamum latifolium</name>
    <dbReference type="NCBI Taxonomy" id="2727402"/>
    <lineage>
        <taxon>Eukaryota</taxon>
        <taxon>Viridiplantae</taxon>
        <taxon>Streptophyta</taxon>
        <taxon>Embryophyta</taxon>
        <taxon>Tracheophyta</taxon>
        <taxon>Spermatophyta</taxon>
        <taxon>Magnoliopsida</taxon>
        <taxon>eudicotyledons</taxon>
        <taxon>Gunneridae</taxon>
        <taxon>Pentapetalae</taxon>
        <taxon>asterids</taxon>
        <taxon>lamiids</taxon>
        <taxon>Lamiales</taxon>
        <taxon>Pedaliaceae</taxon>
        <taxon>Sesamum</taxon>
    </lineage>
</organism>
<dbReference type="AlphaFoldDB" id="A0AAW2XZM6"/>
<evidence type="ECO:0000256" key="1">
    <source>
        <dbReference type="SAM" id="MobiDB-lite"/>
    </source>
</evidence>
<proteinExistence type="predicted"/>